<dbReference type="Gene3D" id="2.60.120.620">
    <property type="entry name" value="q2cbj1_9rhob like domain"/>
    <property type="match status" value="1"/>
</dbReference>
<name>A0A330L230_9BACT</name>
<protein>
    <recommendedName>
        <fullName evidence="3">Phytanoyl-CoA dioxygenase</fullName>
    </recommendedName>
</protein>
<gene>
    <name evidence="1" type="ORF">NITLEN_10463</name>
</gene>
<dbReference type="Proteomes" id="UP000248168">
    <property type="component" value="Unassembled WGS sequence"/>
</dbReference>
<accession>A0A330L230</accession>
<organism evidence="1 2">
    <name type="scientific">Nitrospira lenta</name>
    <dbReference type="NCBI Taxonomy" id="1436998"/>
    <lineage>
        <taxon>Bacteria</taxon>
        <taxon>Pseudomonadati</taxon>
        <taxon>Nitrospirota</taxon>
        <taxon>Nitrospiria</taxon>
        <taxon>Nitrospirales</taxon>
        <taxon>Nitrospiraceae</taxon>
        <taxon>Nitrospira</taxon>
    </lineage>
</organism>
<dbReference type="SUPFAM" id="SSF51197">
    <property type="entry name" value="Clavaminate synthase-like"/>
    <property type="match status" value="1"/>
</dbReference>
<dbReference type="EMBL" id="OUNR01000001">
    <property type="protein sequence ID" value="SPP63377.1"/>
    <property type="molecule type" value="Genomic_DNA"/>
</dbReference>
<keyword evidence="2" id="KW-1185">Reference proteome</keyword>
<dbReference type="InterPro" id="IPR008775">
    <property type="entry name" value="Phytyl_CoA_dOase-like"/>
</dbReference>
<dbReference type="AlphaFoldDB" id="A0A330L230"/>
<dbReference type="InParanoid" id="A0A330L230"/>
<proteinExistence type="predicted"/>
<sequence length="106" mass="11955">MYDANGCTEALPQSHTITDEEAIQEEKNKAFDLRQIVSLNAEAGDVVIIHSKLLHGGRENRSTRERNLVVIQLGVNTDTFLHWNAERFSGLTREAILEEQYSNACL</sequence>
<evidence type="ECO:0000313" key="2">
    <source>
        <dbReference type="Proteomes" id="UP000248168"/>
    </source>
</evidence>
<dbReference type="GO" id="GO:0016706">
    <property type="term" value="F:2-oxoglutarate-dependent dioxygenase activity"/>
    <property type="evidence" value="ECO:0007669"/>
    <property type="project" value="UniProtKB-ARBA"/>
</dbReference>
<evidence type="ECO:0008006" key="3">
    <source>
        <dbReference type="Google" id="ProtNLM"/>
    </source>
</evidence>
<dbReference type="Pfam" id="PF05721">
    <property type="entry name" value="PhyH"/>
    <property type="match status" value="1"/>
</dbReference>
<reference evidence="2" key="1">
    <citation type="submission" date="2018-04" db="EMBL/GenBank/DDBJ databases">
        <authorList>
            <person name="Lucker S."/>
            <person name="Sakoula D."/>
        </authorList>
    </citation>
    <scope>NUCLEOTIDE SEQUENCE [LARGE SCALE GENOMIC DNA]</scope>
</reference>
<evidence type="ECO:0000313" key="1">
    <source>
        <dbReference type="EMBL" id="SPP63377.1"/>
    </source>
</evidence>